<organism evidence="1 2">
    <name type="scientific">Pseudomonas mandelii JR-1</name>
    <dbReference type="NCBI Taxonomy" id="1147786"/>
    <lineage>
        <taxon>Bacteria</taxon>
        <taxon>Pseudomonadati</taxon>
        <taxon>Pseudomonadota</taxon>
        <taxon>Gammaproteobacteria</taxon>
        <taxon>Pseudomonadales</taxon>
        <taxon>Pseudomonadaceae</taxon>
        <taxon>Pseudomonas</taxon>
    </lineage>
</organism>
<sequence>MAVVIDIQSLLPRINAVGSALDVLVSVTDASERVSEPTTPEQQAAMRQVNIERGKLYEDLLTLLVKHPAKRAAEAAALRAVFVQVSRCLKDQPLALETLEAYEEDAANSHSDVPRLRGFLQGLYAGKSLPFEDYCEVDALIVSAFDL</sequence>
<gene>
    <name evidence="1" type="ORF">OU5_P0260</name>
</gene>
<geneLocation type="plasmid" evidence="2"/>
<proteinExistence type="predicted"/>
<reference evidence="1 2" key="1">
    <citation type="journal article" date="2012" name="J. Bacteriol.">
        <title>Genome sequence of cold-adapted Pseudomonas mandelii strain JR-1.</title>
        <authorList>
            <person name="Jang S.H."/>
            <person name="Kim J."/>
            <person name="Kim J."/>
            <person name="Hong S."/>
            <person name="Lee C."/>
        </authorList>
    </citation>
    <scope>NUCLEOTIDE SEQUENCE [LARGE SCALE GENOMIC DNA]</scope>
    <source>
        <strain evidence="1 2">JR-1</strain>
        <plasmid evidence="2">Plasmid</plasmid>
    </source>
</reference>
<protein>
    <submittedName>
        <fullName evidence="1">Uncharacterized protein</fullName>
    </submittedName>
</protein>
<dbReference type="RefSeq" id="WP_042933213.1">
    <property type="nucleotide sequence ID" value="NZ_CP005961.1"/>
</dbReference>
<evidence type="ECO:0000313" key="1">
    <source>
        <dbReference type="EMBL" id="AHZ73512.1"/>
    </source>
</evidence>
<dbReference type="EMBL" id="CP005961">
    <property type="protein sequence ID" value="AHZ73512.1"/>
    <property type="molecule type" value="Genomic_DNA"/>
</dbReference>
<accession>A0A024EL37</accession>
<dbReference type="OrthoDB" id="7015629at2"/>
<dbReference type="Proteomes" id="UP000026913">
    <property type="component" value="Plasmid unnamed"/>
</dbReference>
<dbReference type="HOGENOM" id="CLU_1766423_0_0_6"/>
<evidence type="ECO:0000313" key="2">
    <source>
        <dbReference type="Proteomes" id="UP000026913"/>
    </source>
</evidence>
<name>A0A024EL37_9PSED</name>
<dbReference type="KEGG" id="pman:OU5_P0260"/>
<dbReference type="AlphaFoldDB" id="A0A024EL37"/>
<keyword evidence="1" id="KW-0614">Plasmid</keyword>